<dbReference type="Proteomes" id="UP001303046">
    <property type="component" value="Unassembled WGS sequence"/>
</dbReference>
<evidence type="ECO:0000256" key="2">
    <source>
        <dbReference type="ARBA" id="ARBA00022491"/>
    </source>
</evidence>
<evidence type="ECO:0000259" key="7">
    <source>
        <dbReference type="Pfam" id="PF12140"/>
    </source>
</evidence>
<evidence type="ECO:0000256" key="3">
    <source>
        <dbReference type="ARBA" id="ARBA00022737"/>
    </source>
</evidence>
<feature type="repeat" description="MBT" evidence="5">
    <location>
        <begin position="196"/>
        <end position="306"/>
    </location>
</feature>
<evidence type="ECO:0000256" key="6">
    <source>
        <dbReference type="SAM" id="MobiDB-lite"/>
    </source>
</evidence>
<dbReference type="InterPro" id="IPR050548">
    <property type="entry name" value="PcG_chromatin_remod_factors"/>
</dbReference>
<dbReference type="InterPro" id="IPR038348">
    <property type="entry name" value="SLED_sf"/>
</dbReference>
<reference evidence="8 9" key="1">
    <citation type="submission" date="2023-08" db="EMBL/GenBank/DDBJ databases">
        <title>A Necator americanus chromosomal reference genome.</title>
        <authorList>
            <person name="Ilik V."/>
            <person name="Petrzelkova K.J."/>
            <person name="Pardy F."/>
            <person name="Fuh T."/>
            <person name="Niatou-Singa F.S."/>
            <person name="Gouil Q."/>
            <person name="Baker L."/>
            <person name="Ritchie M.E."/>
            <person name="Jex A.R."/>
            <person name="Gazzola D."/>
            <person name="Li H."/>
            <person name="Toshio Fujiwara R."/>
            <person name="Zhan B."/>
            <person name="Aroian R.V."/>
            <person name="Pafco B."/>
            <person name="Schwarz E.M."/>
        </authorList>
    </citation>
    <scope>NUCLEOTIDE SEQUENCE [LARGE SCALE GENOMIC DNA]</scope>
    <source>
        <strain evidence="8 9">Aroian</strain>
        <tissue evidence="8">Whole animal</tissue>
    </source>
</reference>
<feature type="compositionally biased region" description="Low complexity" evidence="6">
    <location>
        <begin position="433"/>
        <end position="449"/>
    </location>
</feature>
<feature type="region of interest" description="Disordered" evidence="6">
    <location>
        <begin position="1"/>
        <end position="82"/>
    </location>
</feature>
<feature type="region of interest" description="Disordered" evidence="6">
    <location>
        <begin position="494"/>
        <end position="527"/>
    </location>
</feature>
<feature type="compositionally biased region" description="Basic and acidic residues" evidence="6">
    <location>
        <begin position="24"/>
        <end position="41"/>
    </location>
</feature>
<dbReference type="EMBL" id="JAVFWL010000003">
    <property type="protein sequence ID" value="KAK6745309.1"/>
    <property type="molecule type" value="Genomic_DNA"/>
</dbReference>
<dbReference type="SUPFAM" id="SSF63748">
    <property type="entry name" value="Tudor/PWWP/MBT"/>
    <property type="match status" value="2"/>
</dbReference>
<feature type="region of interest" description="Disordered" evidence="6">
    <location>
        <begin position="337"/>
        <end position="457"/>
    </location>
</feature>
<evidence type="ECO:0000313" key="9">
    <source>
        <dbReference type="Proteomes" id="UP001303046"/>
    </source>
</evidence>
<dbReference type="InterPro" id="IPR021987">
    <property type="entry name" value="SLED"/>
</dbReference>
<keyword evidence="3" id="KW-0677">Repeat</keyword>
<feature type="compositionally biased region" description="Low complexity" evidence="6">
    <location>
        <begin position="379"/>
        <end position="389"/>
    </location>
</feature>
<sequence length="867" mass="96597">MADVLPEAEEFGHDIPMDPVMQREGSEHSDEVELSEAHDSEDHPDDAGEDEDPAECFSHESDPRPTEPEQLGEPSTEHPSLAKSNFDWDAYLREQNAEPAPRECFFQPDKPSENKFQIGKKLMIADPRGPSGSSAMFCLGTVVNVYKLWLCVRLEGLDNSHEKWIFCDDESIQPIGDSAEDHMKLNPPIGFIHHHGTFPKFLEQHLKPDDETGETMLCPAEWFLPISESLRPARNFFQVGQKVEAIDQRSFNGKTCPATIVDTSKTQIQIHFDGWNNGYDIKEPYYTRFVMPVGWSQRNGIEISPPKSGGKTPSRSLKFQRLLSLLLALPFSNNIMLRKPTPTTVTRQPPAADQPKPKHRPNVTKSAHRSSFSGHHHPSSSSSTSSSSKHVIRLSDMHVNPLQSIRRGRPNKRPSSSKSGTATPPLKKGAEGSSMRSSSSSSTGTTNSTKFTYDKSSPLISTDRLRATMQQTRSEHSVEDKVKDLLMNAQVEQQRLAKQLSQPPSSYLSGASKSIRGPPPLPNSRQQAGRNLDAQYAAIKNEAEEVVSSTTTSIDTTHSGLRPLVPRPSSSQNTRDLAKVVGQIRQKVEIEERRAPPATTQQRSHDILLLTKDEIPLKERIMTVYVNYSCRLGPFLDPSMVAGIRRQFGPFATHHALREAVQQVLNCSKDDGVVLNLVQPAAVTQILSVTAHCGGTPRSRFIPCVKSSADAWNYIKQLLKKMKICENFYSSSPDPCPNCAPGNDMSIEQVVATSPPIKHWTIHKVATELRKLLDETMVTKFVEQQIDGRSLGLLTTELLMSHMGLTLGPALKVIDFVSSVRKAQEHQRSKKKCIWWTLDHFGPYVKNTDRCQQFSCSVMLLLSVICS</sequence>
<dbReference type="Pfam" id="PF12140">
    <property type="entry name" value="SLED"/>
    <property type="match status" value="1"/>
</dbReference>
<dbReference type="SUPFAM" id="SSF47769">
    <property type="entry name" value="SAM/Pointed domain"/>
    <property type="match status" value="1"/>
</dbReference>
<evidence type="ECO:0000256" key="5">
    <source>
        <dbReference type="PROSITE-ProRule" id="PRU00459"/>
    </source>
</evidence>
<dbReference type="Gene3D" id="2.30.30.140">
    <property type="match status" value="2"/>
</dbReference>
<keyword evidence="2" id="KW-0678">Repressor</keyword>
<dbReference type="PANTHER" id="PTHR12247">
    <property type="entry name" value="POLYCOMB GROUP PROTEIN"/>
    <property type="match status" value="1"/>
</dbReference>
<keyword evidence="4" id="KW-0539">Nucleus</keyword>
<dbReference type="Gene3D" id="1.10.150.50">
    <property type="entry name" value="Transcription Factor, Ets-1"/>
    <property type="match status" value="1"/>
</dbReference>
<proteinExistence type="predicted"/>
<dbReference type="PANTHER" id="PTHR12247:SF131">
    <property type="entry name" value="LD05287P"/>
    <property type="match status" value="1"/>
</dbReference>
<accession>A0ABR1D447</accession>
<evidence type="ECO:0000313" key="8">
    <source>
        <dbReference type="EMBL" id="KAK6745309.1"/>
    </source>
</evidence>
<protein>
    <recommendedName>
        <fullName evidence="7">SLED domain-containing protein</fullName>
    </recommendedName>
</protein>
<dbReference type="InterPro" id="IPR004092">
    <property type="entry name" value="Mbt"/>
</dbReference>
<evidence type="ECO:0000256" key="4">
    <source>
        <dbReference type="ARBA" id="ARBA00023242"/>
    </source>
</evidence>
<dbReference type="Gene3D" id="3.90.1150.190">
    <property type="entry name" value="SLED domain"/>
    <property type="match status" value="1"/>
</dbReference>
<feature type="compositionally biased region" description="Polar residues" evidence="6">
    <location>
        <begin position="413"/>
        <end position="422"/>
    </location>
</feature>
<feature type="compositionally biased region" description="Polar residues" evidence="6">
    <location>
        <begin position="499"/>
        <end position="512"/>
    </location>
</feature>
<dbReference type="InterPro" id="IPR013761">
    <property type="entry name" value="SAM/pointed_sf"/>
</dbReference>
<feature type="region of interest" description="Disordered" evidence="6">
    <location>
        <begin position="544"/>
        <end position="576"/>
    </location>
</feature>
<organism evidence="8 9">
    <name type="scientific">Necator americanus</name>
    <name type="common">Human hookworm</name>
    <dbReference type="NCBI Taxonomy" id="51031"/>
    <lineage>
        <taxon>Eukaryota</taxon>
        <taxon>Metazoa</taxon>
        <taxon>Ecdysozoa</taxon>
        <taxon>Nematoda</taxon>
        <taxon>Chromadorea</taxon>
        <taxon>Rhabditida</taxon>
        <taxon>Rhabditina</taxon>
        <taxon>Rhabditomorpha</taxon>
        <taxon>Strongyloidea</taxon>
        <taxon>Ancylostomatidae</taxon>
        <taxon>Bunostominae</taxon>
        <taxon>Necator</taxon>
    </lineage>
</organism>
<keyword evidence="9" id="KW-1185">Reference proteome</keyword>
<feature type="compositionally biased region" description="Basic and acidic residues" evidence="6">
    <location>
        <begin position="57"/>
        <end position="67"/>
    </location>
</feature>
<comment type="caution">
    <text evidence="8">The sequence shown here is derived from an EMBL/GenBank/DDBJ whole genome shotgun (WGS) entry which is preliminary data.</text>
</comment>
<dbReference type="Pfam" id="PF02820">
    <property type="entry name" value="MBT"/>
    <property type="match status" value="2"/>
</dbReference>
<feature type="compositionally biased region" description="Basic residues" evidence="6">
    <location>
        <begin position="357"/>
        <end position="378"/>
    </location>
</feature>
<feature type="compositionally biased region" description="Acidic residues" evidence="6">
    <location>
        <begin position="42"/>
        <end position="54"/>
    </location>
</feature>
<feature type="repeat" description="MBT" evidence="5">
    <location>
        <begin position="86"/>
        <end position="188"/>
    </location>
</feature>
<gene>
    <name evidence="8" type="primary">Necator_chrIII.g12576</name>
    <name evidence="8" type="ORF">RB195_011810</name>
</gene>
<dbReference type="PROSITE" id="PS51079">
    <property type="entry name" value="MBT"/>
    <property type="match status" value="2"/>
</dbReference>
<feature type="compositionally biased region" description="Low complexity" evidence="6">
    <location>
        <begin position="548"/>
        <end position="559"/>
    </location>
</feature>
<dbReference type="SMART" id="SM00561">
    <property type="entry name" value="MBT"/>
    <property type="match status" value="2"/>
</dbReference>
<evidence type="ECO:0000256" key="1">
    <source>
        <dbReference type="ARBA" id="ARBA00004123"/>
    </source>
</evidence>
<name>A0ABR1D447_NECAM</name>
<comment type="subcellular location">
    <subcellularLocation>
        <location evidence="1">Nucleus</location>
    </subcellularLocation>
</comment>
<feature type="domain" description="SLED" evidence="7">
    <location>
        <begin position="622"/>
        <end position="731"/>
    </location>
</feature>